<dbReference type="STRING" id="2518989.IMCC3088_1118"/>
<name>F3L126_9GAMM</name>
<proteinExistence type="predicted"/>
<keyword evidence="2" id="KW-1185">Reference proteome</keyword>
<accession>F3L126</accession>
<dbReference type="InterPro" id="IPR011990">
    <property type="entry name" value="TPR-like_helical_dom_sf"/>
</dbReference>
<sequence length="207" mass="22653">MNGLVRVIVVFVFSCASVLAWSEDLKQVITDWEIANFTLEGDEQKRAFDTLLERAETLRSAPTATAKSFLWAGIIESSYAGEIGGLNALGHAKQAKQDFESALKAGDPEVTPAALASLGTLHSKVPGWPIGFGNDKKARKFFEEAEQAGADNLDFYMLYAEYALGKGDKEKALSLLQASEQVAPRSDRLITDAARIAERATYYERLN</sequence>
<dbReference type="AlphaFoldDB" id="F3L126"/>
<dbReference type="eggNOG" id="COG0457">
    <property type="taxonomic scope" value="Bacteria"/>
</dbReference>
<evidence type="ECO:0000313" key="2">
    <source>
        <dbReference type="Proteomes" id="UP000005615"/>
    </source>
</evidence>
<dbReference type="EMBL" id="AEIG01000026">
    <property type="protein sequence ID" value="EGG29971.1"/>
    <property type="molecule type" value="Genomic_DNA"/>
</dbReference>
<gene>
    <name evidence="1" type="ORF">IMCC3088_1118</name>
</gene>
<protein>
    <submittedName>
        <fullName evidence="1">Uncharacterized protein</fullName>
    </submittedName>
</protein>
<dbReference type="Gene3D" id="1.25.40.10">
    <property type="entry name" value="Tetratricopeptide repeat domain"/>
    <property type="match status" value="1"/>
</dbReference>
<reference evidence="1 2" key="1">
    <citation type="journal article" date="2011" name="J. Bacteriol.">
        <title>Genome sequence of strain IMCC3088, a proteorhodopsin-containing marine bacterium belonging to the OM60/NOR5 clade.</title>
        <authorList>
            <person name="Jang Y."/>
            <person name="Oh H.M."/>
            <person name="Kang I."/>
            <person name="Lee K."/>
            <person name="Yang S.J."/>
            <person name="Cho J.C."/>
        </authorList>
    </citation>
    <scope>NUCLEOTIDE SEQUENCE [LARGE SCALE GENOMIC DNA]</scope>
    <source>
        <strain evidence="1 2">IMCC3088</strain>
    </source>
</reference>
<dbReference type="OrthoDB" id="9812424at2"/>
<dbReference type="RefSeq" id="WP_009575408.1">
    <property type="nucleotide sequence ID" value="NZ_AEIG01000026.1"/>
</dbReference>
<dbReference type="Proteomes" id="UP000005615">
    <property type="component" value="Unassembled WGS sequence"/>
</dbReference>
<organism evidence="1 2">
    <name type="scientific">Aequoribacter fuscus</name>
    <dbReference type="NCBI Taxonomy" id="2518989"/>
    <lineage>
        <taxon>Bacteria</taxon>
        <taxon>Pseudomonadati</taxon>
        <taxon>Pseudomonadota</taxon>
        <taxon>Gammaproteobacteria</taxon>
        <taxon>Cellvibrionales</taxon>
        <taxon>Halieaceae</taxon>
        <taxon>Aequoribacter</taxon>
    </lineage>
</organism>
<evidence type="ECO:0000313" key="1">
    <source>
        <dbReference type="EMBL" id="EGG29971.1"/>
    </source>
</evidence>
<dbReference type="SUPFAM" id="SSF48452">
    <property type="entry name" value="TPR-like"/>
    <property type="match status" value="1"/>
</dbReference>
<comment type="caution">
    <text evidence="1">The sequence shown here is derived from an EMBL/GenBank/DDBJ whole genome shotgun (WGS) entry which is preliminary data.</text>
</comment>